<gene>
    <name evidence="10" type="ORF">ECRASSUSDP1_LOCUS15597</name>
</gene>
<evidence type="ECO:0000256" key="4">
    <source>
        <dbReference type="ARBA" id="ARBA00023175"/>
    </source>
</evidence>
<name>A0AAD1XKE7_EUPCR</name>
<feature type="region of interest" description="Disordered" evidence="8">
    <location>
        <begin position="755"/>
        <end position="774"/>
    </location>
</feature>
<evidence type="ECO:0000256" key="1">
    <source>
        <dbReference type="ARBA" id="ARBA00022741"/>
    </source>
</evidence>
<feature type="coiled-coil region" evidence="7">
    <location>
        <begin position="660"/>
        <end position="687"/>
    </location>
</feature>
<feature type="repeat" description="RCC1" evidence="5">
    <location>
        <begin position="976"/>
        <end position="1034"/>
    </location>
</feature>
<evidence type="ECO:0000256" key="3">
    <source>
        <dbReference type="ARBA" id="ARBA00023054"/>
    </source>
</evidence>
<keyword evidence="2 6" id="KW-0067">ATP-binding</keyword>
<evidence type="ECO:0000313" key="10">
    <source>
        <dbReference type="EMBL" id="CAI2374245.1"/>
    </source>
</evidence>
<evidence type="ECO:0000256" key="5">
    <source>
        <dbReference type="PROSITE-ProRule" id="PRU00235"/>
    </source>
</evidence>
<dbReference type="InterPro" id="IPR027640">
    <property type="entry name" value="Kinesin-like_fam"/>
</dbReference>
<dbReference type="EMBL" id="CAMPGE010015633">
    <property type="protein sequence ID" value="CAI2374245.1"/>
    <property type="molecule type" value="Genomic_DNA"/>
</dbReference>
<feature type="compositionally biased region" description="Basic and acidic residues" evidence="8">
    <location>
        <begin position="823"/>
        <end position="843"/>
    </location>
</feature>
<dbReference type="GO" id="GO:0008017">
    <property type="term" value="F:microtubule binding"/>
    <property type="evidence" value="ECO:0007669"/>
    <property type="project" value="InterPro"/>
</dbReference>
<evidence type="ECO:0000313" key="11">
    <source>
        <dbReference type="Proteomes" id="UP001295684"/>
    </source>
</evidence>
<dbReference type="SUPFAM" id="SSF52540">
    <property type="entry name" value="P-loop containing nucleoside triphosphate hydrolases"/>
    <property type="match status" value="1"/>
</dbReference>
<keyword evidence="4 6" id="KW-0505">Motor protein</keyword>
<dbReference type="PRINTS" id="PR00380">
    <property type="entry name" value="KINESINHEAVY"/>
</dbReference>
<dbReference type="PROSITE" id="PS50012">
    <property type="entry name" value="RCC1_3"/>
    <property type="match status" value="3"/>
</dbReference>
<feature type="coiled-coil region" evidence="7">
    <location>
        <begin position="372"/>
        <end position="498"/>
    </location>
</feature>
<feature type="repeat" description="RCC1" evidence="5">
    <location>
        <begin position="1035"/>
        <end position="1100"/>
    </location>
</feature>
<comment type="caution">
    <text evidence="10">The sequence shown here is derived from an EMBL/GenBank/DDBJ whole genome shotgun (WGS) entry which is preliminary data.</text>
</comment>
<dbReference type="PROSITE" id="PS00626">
    <property type="entry name" value="RCC1_2"/>
    <property type="match status" value="2"/>
</dbReference>
<dbReference type="GO" id="GO:0005524">
    <property type="term" value="F:ATP binding"/>
    <property type="evidence" value="ECO:0007669"/>
    <property type="project" value="UniProtKB-UniRule"/>
</dbReference>
<reference evidence="10" key="1">
    <citation type="submission" date="2023-07" db="EMBL/GenBank/DDBJ databases">
        <authorList>
            <consortium name="AG Swart"/>
            <person name="Singh M."/>
            <person name="Singh A."/>
            <person name="Seah K."/>
            <person name="Emmerich C."/>
        </authorList>
    </citation>
    <scope>NUCLEOTIDE SEQUENCE</scope>
    <source>
        <strain evidence="10">DP1</strain>
    </source>
</reference>
<evidence type="ECO:0000259" key="9">
    <source>
        <dbReference type="PROSITE" id="PS50067"/>
    </source>
</evidence>
<keyword evidence="1 6" id="KW-0547">Nucleotide-binding</keyword>
<sequence length="1151" mass="131228">MKPGANRSRKDIQTTKKSEQIKVCIRMRPLLIPYEEESLWFINEKQKSIYSSNADSKYSEFESTPGMKIKDDLRALSIDPQLNHTFHFDHVFGDGTSTPEIYHVIARPITKAALVGYNGSIFMYGQTTSGKTYTMLGTPETPGILPCTVRDIFNFVTKNQSNEYKIWISYLEIYNEAINDLLNPGSTNMKLKEDPKYGTKVVGLKAQQVWTFDQAIILMNFGEEHRMYKETSVHEHSSRSHTIFRIYIESISKTEDTPKKCSVLNLVDLAGSERLTEYDGKRDTSGETGHINKSLFILANVINKLAEDKHSHIPYRDSKLTRILSNALGGNSLTAIICNVSPAAINHYQTLSTLRFATRAKIVKNKPIVNELGEVTEEAKIYKKQIQNLREQLSSKEDDIKLYAKKQLEMQRHLNSSNNMNAKLMNELQFMKKMNSKNEAEKKLDISSSSISQSKEYQNLYQEFKQEREKSLELFKELEETKKKLNDLQEIQIERQKQDAFETMIVFTEQVLGQNNISIHLNPQQRSEWVDKVGTLLNDYQDDCGLLQDKYLQQLCVQYSKSLPKIAPIDQEFLKMNPNLDCYLNIVPDDKITEYDEEENSDDISYEVKSSATRVIEDIEKRKIFDDIRIDFESIVDSIAPEDNPSRLNQMLVSYYEEIHEVLQKRLDECQDIIERYMKELIESKKRNIQKQMENLAFGRRNSSRDPTIMNQDNQMDIGSITSEHNKRLNQLREQYESFLKNAENEFFNVLKSVKGDSDMNSNSNDNSPKEKNFQEEYNKFNKKQTANLNREGERSRSNLSSHVSISSLNENSSQKPSIKKPISKDSGSKSGYIDDLHEKRSTAENYEEEKAYPPLKLSASKRMKKKREEKMTKSKAKSSGQKSQETDSVGSAKKKEHVSKPINKVQLNLVSCGWQHIMALSSQGQVYSWGNGNQGQLGHGTTHDIKSPLIIKDLIQMSINQIACGYFHSAAVAQGELFMWGNNSDARLILEKSTNVLTPSLTLISQLRKEDPDMFSVAELSLGYNHSSVITISGECFTAGSKLEGQLGGDPSDDTIEGDEGLPENCSPLTQVLPFGDDNSPKAISVTCGDRFTIVLDSNQDVSAFGIGVVNQIFEDNLPELSNNYQRQSLKAVPRTQDDLFRWTFNSYSE</sequence>
<dbReference type="InterPro" id="IPR001752">
    <property type="entry name" value="Kinesin_motor_dom"/>
</dbReference>
<dbReference type="Pfam" id="PF00225">
    <property type="entry name" value="Kinesin"/>
    <property type="match status" value="1"/>
</dbReference>
<keyword evidence="11" id="KW-1185">Reference proteome</keyword>
<dbReference type="SUPFAM" id="SSF50985">
    <property type="entry name" value="RCC1/BLIP-II"/>
    <property type="match status" value="1"/>
</dbReference>
<feature type="binding site" evidence="6">
    <location>
        <begin position="125"/>
        <end position="132"/>
    </location>
    <ligand>
        <name>ATP</name>
        <dbReference type="ChEBI" id="CHEBI:30616"/>
    </ligand>
</feature>
<dbReference type="InterPro" id="IPR027417">
    <property type="entry name" value="P-loop_NTPase"/>
</dbReference>
<evidence type="ECO:0000256" key="7">
    <source>
        <dbReference type="SAM" id="Coils"/>
    </source>
</evidence>
<dbReference type="Gene3D" id="2.130.10.30">
    <property type="entry name" value="Regulator of chromosome condensation 1/beta-lactamase-inhibitor protein II"/>
    <property type="match status" value="1"/>
</dbReference>
<dbReference type="InterPro" id="IPR009091">
    <property type="entry name" value="RCC1/BLIP-II"/>
</dbReference>
<protein>
    <recommendedName>
        <fullName evidence="9">Kinesin motor domain-containing protein</fullName>
    </recommendedName>
</protein>
<dbReference type="InterPro" id="IPR036961">
    <property type="entry name" value="Kinesin_motor_dom_sf"/>
</dbReference>
<accession>A0AAD1XKE7</accession>
<keyword evidence="3 7" id="KW-0175">Coiled coil</keyword>
<feature type="repeat" description="RCC1" evidence="5">
    <location>
        <begin position="925"/>
        <end position="976"/>
    </location>
</feature>
<dbReference type="SMART" id="SM00129">
    <property type="entry name" value="KISc"/>
    <property type="match status" value="1"/>
</dbReference>
<dbReference type="Pfam" id="PF00415">
    <property type="entry name" value="RCC1"/>
    <property type="match status" value="1"/>
</dbReference>
<dbReference type="AlphaFoldDB" id="A0AAD1XKE7"/>
<dbReference type="Proteomes" id="UP001295684">
    <property type="component" value="Unassembled WGS sequence"/>
</dbReference>
<evidence type="ECO:0000256" key="6">
    <source>
        <dbReference type="PROSITE-ProRule" id="PRU00283"/>
    </source>
</evidence>
<feature type="compositionally biased region" description="Low complexity" evidence="8">
    <location>
        <begin position="798"/>
        <end position="822"/>
    </location>
</feature>
<feature type="region of interest" description="Disordered" evidence="8">
    <location>
        <begin position="785"/>
        <end position="900"/>
    </location>
</feature>
<dbReference type="GO" id="GO:0007018">
    <property type="term" value="P:microtubule-based movement"/>
    <property type="evidence" value="ECO:0007669"/>
    <property type="project" value="InterPro"/>
</dbReference>
<feature type="domain" description="Kinesin motor" evidence="9">
    <location>
        <begin position="20"/>
        <end position="363"/>
    </location>
</feature>
<dbReference type="PROSITE" id="PS50067">
    <property type="entry name" value="KINESIN_MOTOR_2"/>
    <property type="match status" value="1"/>
</dbReference>
<organism evidence="10 11">
    <name type="scientific">Euplotes crassus</name>
    <dbReference type="NCBI Taxonomy" id="5936"/>
    <lineage>
        <taxon>Eukaryota</taxon>
        <taxon>Sar</taxon>
        <taxon>Alveolata</taxon>
        <taxon>Ciliophora</taxon>
        <taxon>Intramacronucleata</taxon>
        <taxon>Spirotrichea</taxon>
        <taxon>Hypotrichia</taxon>
        <taxon>Euplotida</taxon>
        <taxon>Euplotidae</taxon>
        <taxon>Moneuplotes</taxon>
    </lineage>
</organism>
<comment type="similarity">
    <text evidence="6">Belongs to the TRAFAC class myosin-kinesin ATPase superfamily. Kinesin family.</text>
</comment>
<dbReference type="PANTHER" id="PTHR47968">
    <property type="entry name" value="CENTROMERE PROTEIN E"/>
    <property type="match status" value="1"/>
</dbReference>
<dbReference type="PROSITE" id="PS00411">
    <property type="entry name" value="KINESIN_MOTOR_1"/>
    <property type="match status" value="1"/>
</dbReference>
<proteinExistence type="inferred from homology"/>
<evidence type="ECO:0000256" key="2">
    <source>
        <dbReference type="ARBA" id="ARBA00022840"/>
    </source>
</evidence>
<dbReference type="InterPro" id="IPR000408">
    <property type="entry name" value="Reg_chr_condens"/>
</dbReference>
<dbReference type="GO" id="GO:0003777">
    <property type="term" value="F:microtubule motor activity"/>
    <property type="evidence" value="ECO:0007669"/>
    <property type="project" value="InterPro"/>
</dbReference>
<dbReference type="InterPro" id="IPR019821">
    <property type="entry name" value="Kinesin_motor_CS"/>
</dbReference>
<dbReference type="PANTHER" id="PTHR47968:SF75">
    <property type="entry name" value="CENTROMERE-ASSOCIATED PROTEIN E"/>
    <property type="match status" value="1"/>
</dbReference>
<evidence type="ECO:0000256" key="8">
    <source>
        <dbReference type="SAM" id="MobiDB-lite"/>
    </source>
</evidence>
<dbReference type="Gene3D" id="3.40.850.10">
    <property type="entry name" value="Kinesin motor domain"/>
    <property type="match status" value="1"/>
</dbReference>